<dbReference type="InterPro" id="IPR011486">
    <property type="entry name" value="BBP2"/>
</dbReference>
<accession>A0A1H2FVD4</accession>
<dbReference type="Pfam" id="PF07642">
    <property type="entry name" value="BBP2"/>
    <property type="match status" value="1"/>
</dbReference>
<keyword evidence="2" id="KW-1185">Reference proteome</keyword>
<evidence type="ECO:0000313" key="1">
    <source>
        <dbReference type="EMBL" id="SDU11301.1"/>
    </source>
</evidence>
<dbReference type="KEGG" id="nur:ATY38_10375"/>
<protein>
    <submittedName>
        <fullName evidence="1">Beta-barrel porin-2, OmpL-like. bbp2</fullName>
    </submittedName>
</protein>
<proteinExistence type="predicted"/>
<name>A0A1H2FVD4_9PROT</name>
<dbReference type="EMBL" id="FNLN01000025">
    <property type="protein sequence ID" value="SDU11301.1"/>
    <property type="molecule type" value="Genomic_DNA"/>
</dbReference>
<sequence length="451" mass="50582">MKHGMKYSGWLICALTSAILFCSIYSDNLCANSFKKFLTHHKLEFGGWIHGGATLNPSQSGGFNGPVIFADQANRFQLNQFNLFMRRSVVSEGKTWDFGGRFDFMFGTDAIFTQAFGVPSFDVNDGTPLKRNEWDLNLCCDSTRTYGIALPQTYLEAYVPAGNGLNIKLGHFYTPTGFETVPAPDNFFYTRAYTLNVGEPFTHTGMLATYYVNPNWQIMGGPLTGSATGGWDAGWDRHLSNWSGLGGFTWTSDNQTTSFHLSGTYGETSARSSEIWGFYNIVFKHRITPKTLLVLHQVYGHAGGVLLNNLKYTNVIKDAEWFSALMHLYYDLTDNVSIGARGEWYRDEDGFRNPSPFRIAAATNVVNGIPVSYAGNLSTVTITPADYYSMTLGLNWKAAKTLKLTWNALKKLTIRPNIRYDRVDAYKTSAYRPFDGNKDQILFSLDFLLPF</sequence>
<dbReference type="AlphaFoldDB" id="A0A1H2FVD4"/>
<organism evidence="1 2">
    <name type="scientific">Nitrosomonas ureae</name>
    <dbReference type="NCBI Taxonomy" id="44577"/>
    <lineage>
        <taxon>Bacteria</taxon>
        <taxon>Pseudomonadati</taxon>
        <taxon>Pseudomonadota</taxon>
        <taxon>Betaproteobacteria</taxon>
        <taxon>Nitrosomonadales</taxon>
        <taxon>Nitrosomonadaceae</taxon>
        <taxon>Nitrosomonas</taxon>
    </lineage>
</organism>
<evidence type="ECO:0000313" key="2">
    <source>
        <dbReference type="Proteomes" id="UP000182882"/>
    </source>
</evidence>
<gene>
    <name evidence="1" type="ORF">SAMN05216406_1257</name>
</gene>
<reference evidence="2" key="1">
    <citation type="submission" date="2016-10" db="EMBL/GenBank/DDBJ databases">
        <authorList>
            <person name="Varghese N."/>
            <person name="Submissions S."/>
        </authorList>
    </citation>
    <scope>NUCLEOTIDE SEQUENCE [LARGE SCALE GENOMIC DNA]</scope>
    <source>
        <strain evidence="2">Nm10</strain>
    </source>
</reference>
<dbReference type="Proteomes" id="UP000182882">
    <property type="component" value="Unassembled WGS sequence"/>
</dbReference>